<dbReference type="EMBL" id="CAADFX010000004">
    <property type="protein sequence ID" value="VFK51037.1"/>
    <property type="molecule type" value="Genomic_DNA"/>
</dbReference>
<evidence type="ECO:0000256" key="1">
    <source>
        <dbReference type="SAM" id="Coils"/>
    </source>
</evidence>
<gene>
    <name evidence="2" type="ORF">BECKTUN1418D_GA0071000_100438</name>
</gene>
<name>A0A450ZB80_9GAMM</name>
<keyword evidence="1" id="KW-0175">Coiled coil</keyword>
<organism evidence="2">
    <name type="scientific">Candidatus Kentrum sp. TUN</name>
    <dbReference type="NCBI Taxonomy" id="2126343"/>
    <lineage>
        <taxon>Bacteria</taxon>
        <taxon>Pseudomonadati</taxon>
        <taxon>Pseudomonadota</taxon>
        <taxon>Gammaproteobacteria</taxon>
        <taxon>Candidatus Kentrum</taxon>
    </lineage>
</organism>
<protein>
    <submittedName>
        <fullName evidence="2">Uncharacterized protein</fullName>
    </submittedName>
</protein>
<feature type="coiled-coil region" evidence="1">
    <location>
        <begin position="315"/>
        <end position="356"/>
    </location>
</feature>
<reference evidence="2" key="1">
    <citation type="submission" date="2019-02" db="EMBL/GenBank/DDBJ databases">
        <authorList>
            <person name="Gruber-Vodicka R. H."/>
            <person name="Seah K. B. B."/>
        </authorList>
    </citation>
    <scope>NUCLEOTIDE SEQUENCE</scope>
    <source>
        <strain evidence="2">BECK_BY1</strain>
    </source>
</reference>
<evidence type="ECO:0000313" key="2">
    <source>
        <dbReference type="EMBL" id="VFK51037.1"/>
    </source>
</evidence>
<proteinExistence type="predicted"/>
<dbReference type="AlphaFoldDB" id="A0A450ZB80"/>
<sequence length="525" mass="60369">MLVYSNYLSLEGQDADKGVFSALAGWIKNKTETQLHPSALKGSSRFDLNDGMSVTTEKADLREPHLYSIVIKHPDQEINGRQWVIEVGIEANINSTNVSCVLKTDEISGLVSKEVRTTRPLFISYIIENGSVSKSTPGTSVKLLEDNVDTYRALKFEIERKERDYPLVLVSAKKDGDYLNIDWLQKQLIGLAQVIVIPQDSDTYEMEEYLGKNYSAWNGAINIIYTPFKGGKVHNKLLRSNFIEEQPLAERISHILAIVTHNTNILNLRRQIRPEGVKLKSLKEKYISRSANASEIDKKYQKDIDDIWEMAASQEEEYKKDLDRLEFEKLSAEEDRDKKEEEIFSLNHKIDALQRRSRSSDNFEEPINCKDLFDFCCRSDEPSPEEVLHLVKSNFSKSCIILDSAIESAENVPHFKKGRRLLDMINRLISKYLPRYLEGGDNQARSIFTPREYSANESETVMSNQKSRKYRTFFYKGAEIQMQQHLRVGVTEDNKHTIRVHFSIDKEEKKVVIGHCGEHLPISNH</sequence>
<accession>A0A450ZB80</accession>